<dbReference type="InterPro" id="IPR044527">
    <property type="entry name" value="NrtA/CpmA_ABC-bd_dom"/>
</dbReference>
<dbReference type="GO" id="GO:0005886">
    <property type="term" value="C:plasma membrane"/>
    <property type="evidence" value="ECO:0007669"/>
    <property type="project" value="UniProtKB-SubCell"/>
</dbReference>
<reference evidence="6 7" key="1">
    <citation type="submission" date="2020-04" db="EMBL/GenBank/DDBJ databases">
        <authorList>
            <person name="Klaysubun C."/>
            <person name="Duangmal K."/>
            <person name="Lipun K."/>
        </authorList>
    </citation>
    <scope>NUCLEOTIDE SEQUENCE [LARGE SCALE GENOMIC DNA]</scope>
    <source>
        <strain evidence="6 7">DSM 45300</strain>
    </source>
</reference>
<proteinExistence type="predicted"/>
<keyword evidence="3" id="KW-1003">Cell membrane</keyword>
<sequence length="396" mass="41456">MDRRAFLRAATGLGAAAVIGGGIPGLTDLVTGGRPTDRSGAPVAEGGPLRIGYLPITDASPLLVAHAQGRFAAAGVPAARPVLFRGWESLAQAFTAGEVDVAHLLMPFAIQLRYALGASVRMVAWNHTNGSALTVGPGISDVRDLAGRRVAIPFWWSIHNVMLQRILRGAGLRPVVREDPSAEAGTVALVVMSPADMLPALSTGAVAGYIVADPFNAAAEIRKVGRIARFVGDVWRDHACCVVVVRQELIDTAPHAVQAVTDGVAGAQQWITADCTGTAGLLSTDRYLPQPLPAITRALTYPPAEHAATLRNAGWSGERIGFAPFPFPSYTAALVGAMRGTVVDGDTSFLDRVDPATVHTELTDDRFVRRSIDSLGGPGAFGLPASLTRTEEVSPA</sequence>
<evidence type="ECO:0000256" key="2">
    <source>
        <dbReference type="ARBA" id="ARBA00022448"/>
    </source>
</evidence>
<evidence type="ECO:0000256" key="3">
    <source>
        <dbReference type="ARBA" id="ARBA00022475"/>
    </source>
</evidence>
<evidence type="ECO:0000256" key="5">
    <source>
        <dbReference type="ARBA" id="ARBA00023136"/>
    </source>
</evidence>
<accession>A0A848DQ52</accession>
<dbReference type="EMBL" id="JAAXKZ010000141">
    <property type="protein sequence ID" value="NMH94922.1"/>
    <property type="molecule type" value="Genomic_DNA"/>
</dbReference>
<evidence type="ECO:0000313" key="6">
    <source>
        <dbReference type="EMBL" id="NMH94922.1"/>
    </source>
</evidence>
<dbReference type="CDD" id="cd13553">
    <property type="entry name" value="PBP2_NrtA_CpmA_like"/>
    <property type="match status" value="1"/>
</dbReference>
<comment type="subcellular location">
    <subcellularLocation>
        <location evidence="1">Cell inner membrane</location>
    </subcellularLocation>
</comment>
<name>A0A848DQ52_9PSEU</name>
<evidence type="ECO:0000256" key="1">
    <source>
        <dbReference type="ARBA" id="ARBA00004533"/>
    </source>
</evidence>
<dbReference type="Gene3D" id="3.40.190.10">
    <property type="entry name" value="Periplasmic binding protein-like II"/>
    <property type="match status" value="2"/>
</dbReference>
<protein>
    <submittedName>
        <fullName evidence="6">ABC transporter substrate-binding protein</fullName>
    </submittedName>
</protein>
<dbReference type="Pfam" id="PF13379">
    <property type="entry name" value="NMT1_2"/>
    <property type="match status" value="1"/>
</dbReference>
<dbReference type="PANTHER" id="PTHR30024:SF43">
    <property type="entry name" value="BLL4572 PROTEIN"/>
    <property type="match status" value="1"/>
</dbReference>
<comment type="caution">
    <text evidence="6">The sequence shown here is derived from an EMBL/GenBank/DDBJ whole genome shotgun (WGS) entry which is preliminary data.</text>
</comment>
<keyword evidence="4" id="KW-0997">Cell inner membrane</keyword>
<keyword evidence="7" id="KW-1185">Reference proteome</keyword>
<evidence type="ECO:0000313" key="7">
    <source>
        <dbReference type="Proteomes" id="UP000586918"/>
    </source>
</evidence>
<dbReference type="RefSeq" id="WP_169415595.1">
    <property type="nucleotide sequence ID" value="NZ_JAAXKZ010000141.1"/>
</dbReference>
<dbReference type="Proteomes" id="UP000586918">
    <property type="component" value="Unassembled WGS sequence"/>
</dbReference>
<dbReference type="AlphaFoldDB" id="A0A848DQ52"/>
<gene>
    <name evidence="6" type="ORF">HF519_25795</name>
</gene>
<organism evidence="6 7">
    <name type="scientific">Pseudonocardia bannensis</name>
    <dbReference type="NCBI Taxonomy" id="630973"/>
    <lineage>
        <taxon>Bacteria</taxon>
        <taxon>Bacillati</taxon>
        <taxon>Actinomycetota</taxon>
        <taxon>Actinomycetes</taxon>
        <taxon>Pseudonocardiales</taxon>
        <taxon>Pseudonocardiaceae</taxon>
        <taxon>Pseudonocardia</taxon>
    </lineage>
</organism>
<evidence type="ECO:0000256" key="4">
    <source>
        <dbReference type="ARBA" id="ARBA00022519"/>
    </source>
</evidence>
<keyword evidence="2" id="KW-0813">Transport</keyword>
<dbReference type="PANTHER" id="PTHR30024">
    <property type="entry name" value="ALIPHATIC SULFONATES-BINDING PROTEIN-RELATED"/>
    <property type="match status" value="1"/>
</dbReference>
<dbReference type="SUPFAM" id="SSF53850">
    <property type="entry name" value="Periplasmic binding protein-like II"/>
    <property type="match status" value="1"/>
</dbReference>
<keyword evidence="5" id="KW-0472">Membrane</keyword>